<dbReference type="Proteomes" id="UP000295493">
    <property type="component" value="Unassembled WGS sequence"/>
</dbReference>
<evidence type="ECO:0000313" key="2">
    <source>
        <dbReference type="Proteomes" id="UP000295493"/>
    </source>
</evidence>
<evidence type="ECO:0000313" key="1">
    <source>
        <dbReference type="EMBL" id="TDN78424.1"/>
    </source>
</evidence>
<keyword evidence="2" id="KW-1185">Reference proteome</keyword>
<evidence type="ECO:0008006" key="3">
    <source>
        <dbReference type="Google" id="ProtNLM"/>
    </source>
</evidence>
<name>A0A4R6FDP3_9SPHN</name>
<protein>
    <recommendedName>
        <fullName evidence="3">Transposase</fullName>
    </recommendedName>
</protein>
<sequence>MLVTRQCFTDSHRSAESIFAQVHQAIGHWSNYLAILGSKNRVETGLDRLACVTRIAPAPCCIDQR</sequence>
<dbReference type="AlphaFoldDB" id="A0A4R6FDP3"/>
<organism evidence="1 2">
    <name type="scientific">Stakelama pacifica</name>
    <dbReference type="NCBI Taxonomy" id="517720"/>
    <lineage>
        <taxon>Bacteria</taxon>
        <taxon>Pseudomonadati</taxon>
        <taxon>Pseudomonadota</taxon>
        <taxon>Alphaproteobacteria</taxon>
        <taxon>Sphingomonadales</taxon>
        <taxon>Sphingomonadaceae</taxon>
        <taxon>Stakelama</taxon>
    </lineage>
</organism>
<accession>A0A4R6FDP3</accession>
<comment type="caution">
    <text evidence="1">The sequence shown here is derived from an EMBL/GenBank/DDBJ whole genome shotgun (WGS) entry which is preliminary data.</text>
</comment>
<dbReference type="EMBL" id="SNWD01000017">
    <property type="protein sequence ID" value="TDN78424.1"/>
    <property type="molecule type" value="Genomic_DNA"/>
</dbReference>
<reference evidence="1 2" key="1">
    <citation type="submission" date="2019-03" db="EMBL/GenBank/DDBJ databases">
        <title>Genomic Encyclopedia of Type Strains, Phase IV (KMG-IV): sequencing the most valuable type-strain genomes for metagenomic binning, comparative biology and taxonomic classification.</title>
        <authorList>
            <person name="Goeker M."/>
        </authorList>
    </citation>
    <scope>NUCLEOTIDE SEQUENCE [LARGE SCALE GENOMIC DNA]</scope>
    <source>
        <strain evidence="1 2">DSM 25059</strain>
    </source>
</reference>
<proteinExistence type="predicted"/>
<gene>
    <name evidence="1" type="ORF">EV664_11745</name>
</gene>